<proteinExistence type="predicted"/>
<evidence type="ECO:0000313" key="2">
    <source>
        <dbReference type="Proteomes" id="UP000308600"/>
    </source>
</evidence>
<keyword evidence="2" id="KW-1185">Reference proteome</keyword>
<sequence>MSVPSSSLGARFQQACAGLGAINSDPALLHDLDFISQELARSKSARIQLGSHDFVWPEIRKLWKDVARIQLTFWDADDSDGGESEGERLKQQGLQLHCSTLAKFTRNLVAGVPDNQDRAFENEPEIRRLLHYYTSWSAMEDKQSMGVARVLAQAVANLVTENENRLSDIWNTYMRLPEDQVVLIRLLASPDDRTQLTVLIFILNCIHGSRDRIKMLTRTKNGVRICISLLDSMVRLYDADEGSEGGQAFDVGYSIFTTIMEENLVPELWKNFSNTGEIITPYQTTLLKLVDSYLQSQCLSSPGVNAQTIKMHNKLGKVLANTFLGLSAYGRQALQRSLGPAGSPVSPEGNHSSSPRPGAKSHPLSPSFLPAELDILLPKVCEALVLVTQCITTISLQSEEYRTDYLECSPASDGPDIVPKDYFNEITEGGQGIIEDIIDLLYLLDLFLPRINFGKSVSSPHGSLSPSAASSTSSSSPPKQSKTTSADGAGFSYLKRDLVRLLGVLCHKDRTVQDRVRNKNGLTVVMNLCVIDERNPYMREHAIFTLHNLLEDNTENQEVVNSITLSSTRESPSPSTPNVV</sequence>
<dbReference type="EMBL" id="ML208265">
    <property type="protein sequence ID" value="TFK74928.1"/>
    <property type="molecule type" value="Genomic_DNA"/>
</dbReference>
<accession>A0ACD3BA50</accession>
<organism evidence="1 2">
    <name type="scientific">Pluteus cervinus</name>
    <dbReference type="NCBI Taxonomy" id="181527"/>
    <lineage>
        <taxon>Eukaryota</taxon>
        <taxon>Fungi</taxon>
        <taxon>Dikarya</taxon>
        <taxon>Basidiomycota</taxon>
        <taxon>Agaricomycotina</taxon>
        <taxon>Agaricomycetes</taxon>
        <taxon>Agaricomycetidae</taxon>
        <taxon>Agaricales</taxon>
        <taxon>Pluteineae</taxon>
        <taxon>Pluteaceae</taxon>
        <taxon>Pluteus</taxon>
    </lineage>
</organism>
<gene>
    <name evidence="1" type="ORF">BDN72DRAFT_832639</name>
</gene>
<reference evidence="1 2" key="1">
    <citation type="journal article" date="2019" name="Nat. Ecol. Evol.">
        <title>Megaphylogeny resolves global patterns of mushroom evolution.</title>
        <authorList>
            <person name="Varga T."/>
            <person name="Krizsan K."/>
            <person name="Foldi C."/>
            <person name="Dima B."/>
            <person name="Sanchez-Garcia M."/>
            <person name="Sanchez-Ramirez S."/>
            <person name="Szollosi G.J."/>
            <person name="Szarkandi J.G."/>
            <person name="Papp V."/>
            <person name="Albert L."/>
            <person name="Andreopoulos W."/>
            <person name="Angelini C."/>
            <person name="Antonin V."/>
            <person name="Barry K.W."/>
            <person name="Bougher N.L."/>
            <person name="Buchanan P."/>
            <person name="Buyck B."/>
            <person name="Bense V."/>
            <person name="Catcheside P."/>
            <person name="Chovatia M."/>
            <person name="Cooper J."/>
            <person name="Damon W."/>
            <person name="Desjardin D."/>
            <person name="Finy P."/>
            <person name="Geml J."/>
            <person name="Haridas S."/>
            <person name="Hughes K."/>
            <person name="Justo A."/>
            <person name="Karasinski D."/>
            <person name="Kautmanova I."/>
            <person name="Kiss B."/>
            <person name="Kocsube S."/>
            <person name="Kotiranta H."/>
            <person name="LaButti K.M."/>
            <person name="Lechner B.E."/>
            <person name="Liimatainen K."/>
            <person name="Lipzen A."/>
            <person name="Lukacs Z."/>
            <person name="Mihaltcheva S."/>
            <person name="Morgado L.N."/>
            <person name="Niskanen T."/>
            <person name="Noordeloos M.E."/>
            <person name="Ohm R.A."/>
            <person name="Ortiz-Santana B."/>
            <person name="Ovrebo C."/>
            <person name="Racz N."/>
            <person name="Riley R."/>
            <person name="Savchenko A."/>
            <person name="Shiryaev A."/>
            <person name="Soop K."/>
            <person name="Spirin V."/>
            <person name="Szebenyi C."/>
            <person name="Tomsovsky M."/>
            <person name="Tulloss R.E."/>
            <person name="Uehling J."/>
            <person name="Grigoriev I.V."/>
            <person name="Vagvolgyi C."/>
            <person name="Papp T."/>
            <person name="Martin F.M."/>
            <person name="Miettinen O."/>
            <person name="Hibbett D.S."/>
            <person name="Nagy L.G."/>
        </authorList>
    </citation>
    <scope>NUCLEOTIDE SEQUENCE [LARGE SCALE GENOMIC DNA]</scope>
    <source>
        <strain evidence="1 2">NL-1719</strain>
    </source>
</reference>
<protein>
    <submittedName>
        <fullName evidence="1">Uncharacterized protein</fullName>
    </submittedName>
</protein>
<dbReference type="Proteomes" id="UP000308600">
    <property type="component" value="Unassembled WGS sequence"/>
</dbReference>
<evidence type="ECO:0000313" key="1">
    <source>
        <dbReference type="EMBL" id="TFK74928.1"/>
    </source>
</evidence>
<name>A0ACD3BA50_9AGAR</name>